<dbReference type="InterPro" id="IPR045606">
    <property type="entry name" value="ATXR3_C"/>
</dbReference>
<dbReference type="InterPro" id="IPR057851">
    <property type="entry name" value="ATXR3_GYF"/>
</dbReference>
<feature type="region of interest" description="Disordered" evidence="6">
    <location>
        <begin position="1146"/>
        <end position="1182"/>
    </location>
</feature>
<feature type="region of interest" description="Disordered" evidence="6">
    <location>
        <begin position="358"/>
        <end position="508"/>
    </location>
</feature>
<evidence type="ECO:0000259" key="7">
    <source>
        <dbReference type="PROSITE" id="PS50158"/>
    </source>
</evidence>
<feature type="compositionally biased region" description="Basic and acidic residues" evidence="6">
    <location>
        <begin position="117"/>
        <end position="133"/>
    </location>
</feature>
<feature type="domain" description="SET" evidence="8">
    <location>
        <begin position="2476"/>
        <end position="2612"/>
    </location>
</feature>
<dbReference type="PROSITE" id="PS50868">
    <property type="entry name" value="POST_SET"/>
    <property type="match status" value="1"/>
</dbReference>
<feature type="region of interest" description="Disordered" evidence="6">
    <location>
        <begin position="1310"/>
        <end position="1356"/>
    </location>
</feature>
<proteinExistence type="predicted"/>
<dbReference type="OrthoDB" id="308383at2759"/>
<dbReference type="InterPro" id="IPR035445">
    <property type="entry name" value="GYF-like_dom_sf"/>
</dbReference>
<dbReference type="SMART" id="SM00343">
    <property type="entry name" value="ZnF_C2HC"/>
    <property type="match status" value="1"/>
</dbReference>
<dbReference type="Gene3D" id="3.30.1490.40">
    <property type="match status" value="1"/>
</dbReference>
<feature type="region of interest" description="Disordered" evidence="6">
    <location>
        <begin position="1"/>
        <end position="29"/>
    </location>
</feature>
<evidence type="ECO:0000256" key="1">
    <source>
        <dbReference type="ARBA" id="ARBA00022603"/>
    </source>
</evidence>
<dbReference type="Pfam" id="PF00856">
    <property type="entry name" value="SET"/>
    <property type="match status" value="1"/>
</dbReference>
<feature type="compositionally biased region" description="Basic and acidic residues" evidence="6">
    <location>
        <begin position="358"/>
        <end position="373"/>
    </location>
</feature>
<dbReference type="Gene3D" id="1.20.920.10">
    <property type="entry name" value="Bromodomain-like"/>
    <property type="match status" value="1"/>
</dbReference>
<feature type="compositionally biased region" description="Polar residues" evidence="6">
    <location>
        <begin position="211"/>
        <end position="231"/>
    </location>
</feature>
<dbReference type="InterPro" id="IPR003616">
    <property type="entry name" value="Post-SET_dom"/>
</dbReference>
<dbReference type="Gene3D" id="4.10.60.10">
    <property type="entry name" value="Zinc finger, CCHC-type"/>
    <property type="match status" value="1"/>
</dbReference>
<dbReference type="PROSITE" id="PS50158">
    <property type="entry name" value="ZF_CCHC"/>
    <property type="match status" value="1"/>
</dbReference>
<name>A0A2R6XDR1_MARPO</name>
<keyword evidence="11" id="KW-1185">Reference proteome</keyword>
<organism evidence="10 11">
    <name type="scientific">Marchantia polymorpha</name>
    <name type="common">Common liverwort</name>
    <name type="synonym">Marchantia aquatica</name>
    <dbReference type="NCBI Taxonomy" id="3197"/>
    <lineage>
        <taxon>Eukaryota</taxon>
        <taxon>Viridiplantae</taxon>
        <taxon>Streptophyta</taxon>
        <taxon>Embryophyta</taxon>
        <taxon>Marchantiophyta</taxon>
        <taxon>Marchantiopsida</taxon>
        <taxon>Marchantiidae</taxon>
        <taxon>Marchantiales</taxon>
        <taxon>Marchantiaceae</taxon>
        <taxon>Marchantia</taxon>
    </lineage>
</organism>
<dbReference type="InterPro" id="IPR001214">
    <property type="entry name" value="SET_dom"/>
</dbReference>
<feature type="compositionally biased region" description="Basic and acidic residues" evidence="6">
    <location>
        <begin position="85"/>
        <end position="102"/>
    </location>
</feature>
<dbReference type="SUPFAM" id="SSF55277">
    <property type="entry name" value="GYF domain"/>
    <property type="match status" value="1"/>
</dbReference>
<feature type="compositionally biased region" description="Polar residues" evidence="6">
    <location>
        <begin position="545"/>
        <end position="557"/>
    </location>
</feature>
<keyword evidence="5" id="KW-0862">Zinc</keyword>
<protein>
    <recommendedName>
        <fullName evidence="12">CCHC-type domain-containing protein</fullName>
    </recommendedName>
</protein>
<feature type="compositionally biased region" description="Polar residues" evidence="6">
    <location>
        <begin position="1464"/>
        <end position="1479"/>
    </location>
</feature>
<dbReference type="Pfam" id="PF00098">
    <property type="entry name" value="zf-CCHC"/>
    <property type="match status" value="1"/>
</dbReference>
<dbReference type="InterPro" id="IPR036875">
    <property type="entry name" value="Znf_CCHC_sf"/>
</dbReference>
<dbReference type="GO" id="GO:0032259">
    <property type="term" value="P:methylation"/>
    <property type="evidence" value="ECO:0007669"/>
    <property type="project" value="UniProtKB-KW"/>
</dbReference>
<dbReference type="InterPro" id="IPR036427">
    <property type="entry name" value="Bromodomain-like_sf"/>
</dbReference>
<feature type="compositionally biased region" description="Polar residues" evidence="6">
    <location>
        <begin position="899"/>
        <end position="913"/>
    </location>
</feature>
<evidence type="ECO:0000256" key="5">
    <source>
        <dbReference type="PROSITE-ProRule" id="PRU00047"/>
    </source>
</evidence>
<dbReference type="Pfam" id="PF19633">
    <property type="entry name" value="SDG2_C"/>
    <property type="match status" value="1"/>
</dbReference>
<evidence type="ECO:0000256" key="6">
    <source>
        <dbReference type="SAM" id="MobiDB-lite"/>
    </source>
</evidence>
<dbReference type="OMA" id="NKYASFH"/>
<gene>
    <name evidence="10" type="ORF">MARPO_0021s0105</name>
</gene>
<evidence type="ECO:0000259" key="9">
    <source>
        <dbReference type="PROSITE" id="PS50868"/>
    </source>
</evidence>
<feature type="compositionally biased region" description="Polar residues" evidence="6">
    <location>
        <begin position="1637"/>
        <end position="1646"/>
    </location>
</feature>
<feature type="region of interest" description="Disordered" evidence="6">
    <location>
        <begin position="211"/>
        <end position="311"/>
    </location>
</feature>
<feature type="compositionally biased region" description="Basic and acidic residues" evidence="6">
    <location>
        <begin position="1647"/>
        <end position="1666"/>
    </location>
</feature>
<feature type="region of interest" description="Disordered" evidence="6">
    <location>
        <begin position="521"/>
        <end position="618"/>
    </location>
</feature>
<feature type="compositionally biased region" description="Polar residues" evidence="6">
    <location>
        <begin position="134"/>
        <end position="143"/>
    </location>
</feature>
<feature type="compositionally biased region" description="Polar residues" evidence="6">
    <location>
        <begin position="1198"/>
        <end position="1213"/>
    </location>
</feature>
<dbReference type="GO" id="GO:0008168">
    <property type="term" value="F:methyltransferase activity"/>
    <property type="evidence" value="ECO:0007669"/>
    <property type="project" value="UniProtKB-KW"/>
</dbReference>
<evidence type="ECO:0000256" key="4">
    <source>
        <dbReference type="ARBA" id="ARBA00023117"/>
    </source>
</evidence>
<keyword evidence="4" id="KW-0103">Bromodomain</keyword>
<feature type="region of interest" description="Disordered" evidence="6">
    <location>
        <begin position="1568"/>
        <end position="1710"/>
    </location>
</feature>
<feature type="compositionally biased region" description="Basic and acidic residues" evidence="6">
    <location>
        <begin position="570"/>
        <end position="582"/>
    </location>
</feature>
<accession>A0A2R6XDR1</accession>
<feature type="compositionally biased region" description="Acidic residues" evidence="6">
    <location>
        <begin position="2245"/>
        <end position="2294"/>
    </location>
</feature>
<dbReference type="CDD" id="cd10531">
    <property type="entry name" value="SET_SETD2-like"/>
    <property type="match status" value="1"/>
</dbReference>
<feature type="compositionally biased region" description="Polar residues" evidence="6">
    <location>
        <begin position="1222"/>
        <end position="1234"/>
    </location>
</feature>
<dbReference type="SUPFAM" id="SSF57756">
    <property type="entry name" value="Retrovirus zinc finger-like domains"/>
    <property type="match status" value="1"/>
</dbReference>
<feature type="compositionally biased region" description="Basic and acidic residues" evidence="6">
    <location>
        <begin position="171"/>
        <end position="198"/>
    </location>
</feature>
<feature type="domain" description="CCHC-type" evidence="7">
    <location>
        <begin position="36"/>
        <end position="50"/>
    </location>
</feature>
<feature type="region of interest" description="Disordered" evidence="6">
    <location>
        <begin position="658"/>
        <end position="727"/>
    </location>
</feature>
<feature type="region of interest" description="Disordered" evidence="6">
    <location>
        <begin position="893"/>
        <end position="934"/>
    </location>
</feature>
<keyword evidence="2" id="KW-0808">Transferase</keyword>
<keyword evidence="5" id="KW-0863">Zinc-finger</keyword>
<keyword evidence="5" id="KW-0479">Metal-binding</keyword>
<evidence type="ECO:0000313" key="11">
    <source>
        <dbReference type="Proteomes" id="UP000244005"/>
    </source>
</evidence>
<dbReference type="PROSITE" id="PS50280">
    <property type="entry name" value="SET"/>
    <property type="match status" value="1"/>
</dbReference>
<feature type="compositionally biased region" description="Polar residues" evidence="6">
    <location>
        <begin position="1926"/>
        <end position="1942"/>
    </location>
</feature>
<feature type="compositionally biased region" description="Polar residues" evidence="6">
    <location>
        <begin position="1952"/>
        <end position="1965"/>
    </location>
</feature>
<reference evidence="11" key="1">
    <citation type="journal article" date="2017" name="Cell">
        <title>Insights into land plant evolution garnered from the Marchantia polymorpha genome.</title>
        <authorList>
            <person name="Bowman J.L."/>
            <person name="Kohchi T."/>
            <person name="Yamato K.T."/>
            <person name="Jenkins J."/>
            <person name="Shu S."/>
            <person name="Ishizaki K."/>
            <person name="Yamaoka S."/>
            <person name="Nishihama R."/>
            <person name="Nakamura Y."/>
            <person name="Berger F."/>
            <person name="Adam C."/>
            <person name="Aki S.S."/>
            <person name="Althoff F."/>
            <person name="Araki T."/>
            <person name="Arteaga-Vazquez M.A."/>
            <person name="Balasubrmanian S."/>
            <person name="Barry K."/>
            <person name="Bauer D."/>
            <person name="Boehm C.R."/>
            <person name="Briginshaw L."/>
            <person name="Caballero-Perez J."/>
            <person name="Catarino B."/>
            <person name="Chen F."/>
            <person name="Chiyoda S."/>
            <person name="Chovatia M."/>
            <person name="Davies K.M."/>
            <person name="Delmans M."/>
            <person name="Demura T."/>
            <person name="Dierschke T."/>
            <person name="Dolan L."/>
            <person name="Dorantes-Acosta A.E."/>
            <person name="Eklund D.M."/>
            <person name="Florent S.N."/>
            <person name="Flores-Sandoval E."/>
            <person name="Fujiyama A."/>
            <person name="Fukuzawa H."/>
            <person name="Galik B."/>
            <person name="Grimanelli D."/>
            <person name="Grimwood J."/>
            <person name="Grossniklaus U."/>
            <person name="Hamada T."/>
            <person name="Haseloff J."/>
            <person name="Hetherington A.J."/>
            <person name="Higo A."/>
            <person name="Hirakawa Y."/>
            <person name="Hundley H.N."/>
            <person name="Ikeda Y."/>
            <person name="Inoue K."/>
            <person name="Inoue S.I."/>
            <person name="Ishida S."/>
            <person name="Jia Q."/>
            <person name="Kakita M."/>
            <person name="Kanazawa T."/>
            <person name="Kawai Y."/>
            <person name="Kawashima T."/>
            <person name="Kennedy M."/>
            <person name="Kinose K."/>
            <person name="Kinoshita T."/>
            <person name="Kohara Y."/>
            <person name="Koide E."/>
            <person name="Komatsu K."/>
            <person name="Kopischke S."/>
            <person name="Kubo M."/>
            <person name="Kyozuka J."/>
            <person name="Lagercrantz U."/>
            <person name="Lin S.S."/>
            <person name="Lindquist E."/>
            <person name="Lipzen A.M."/>
            <person name="Lu C.W."/>
            <person name="De Luna E."/>
            <person name="Martienssen R.A."/>
            <person name="Minamino N."/>
            <person name="Mizutani M."/>
            <person name="Mizutani M."/>
            <person name="Mochizuki N."/>
            <person name="Monte I."/>
            <person name="Mosher R."/>
            <person name="Nagasaki H."/>
            <person name="Nakagami H."/>
            <person name="Naramoto S."/>
            <person name="Nishitani K."/>
            <person name="Ohtani M."/>
            <person name="Okamoto T."/>
            <person name="Okumura M."/>
            <person name="Phillips J."/>
            <person name="Pollak B."/>
            <person name="Reinders A."/>
            <person name="Rovekamp M."/>
            <person name="Sano R."/>
            <person name="Sawa S."/>
            <person name="Schmid M.W."/>
            <person name="Shirakawa M."/>
            <person name="Solano R."/>
            <person name="Spunde A."/>
            <person name="Suetsugu N."/>
            <person name="Sugano S."/>
            <person name="Sugiyama A."/>
            <person name="Sun R."/>
            <person name="Suzuki Y."/>
            <person name="Takenaka M."/>
            <person name="Takezawa D."/>
            <person name="Tomogane H."/>
            <person name="Tsuzuki M."/>
            <person name="Ueda T."/>
            <person name="Umeda M."/>
            <person name="Ward J.M."/>
            <person name="Watanabe Y."/>
            <person name="Yazaki K."/>
            <person name="Yokoyama R."/>
            <person name="Yoshitake Y."/>
            <person name="Yotsui I."/>
            <person name="Zachgo S."/>
            <person name="Schmutz J."/>
        </authorList>
    </citation>
    <scope>NUCLEOTIDE SEQUENCE [LARGE SCALE GENOMIC DNA]</scope>
    <source>
        <strain evidence="11">Tak-1</strain>
    </source>
</reference>
<feature type="compositionally biased region" description="Basic and acidic residues" evidence="6">
    <location>
        <begin position="677"/>
        <end position="703"/>
    </location>
</feature>
<feature type="compositionally biased region" description="Basic and acidic residues" evidence="6">
    <location>
        <begin position="232"/>
        <end position="262"/>
    </location>
</feature>
<keyword evidence="1" id="KW-0489">Methyltransferase</keyword>
<feature type="compositionally biased region" description="Basic residues" evidence="6">
    <location>
        <begin position="1980"/>
        <end position="1995"/>
    </location>
</feature>
<dbReference type="GO" id="GO:0008270">
    <property type="term" value="F:zinc ion binding"/>
    <property type="evidence" value="ECO:0007669"/>
    <property type="project" value="UniProtKB-KW"/>
</dbReference>
<dbReference type="PANTHER" id="PTHR46655">
    <property type="entry name" value="HISTONE-LYSINE N-METHYLTRANSFERASE ATXR3"/>
    <property type="match status" value="1"/>
</dbReference>
<dbReference type="SUPFAM" id="SSF47370">
    <property type="entry name" value="Bromodomain"/>
    <property type="match status" value="1"/>
</dbReference>
<feature type="region of interest" description="Disordered" evidence="6">
    <location>
        <begin position="2164"/>
        <end position="2294"/>
    </location>
</feature>
<feature type="compositionally biased region" description="Low complexity" evidence="6">
    <location>
        <begin position="914"/>
        <end position="927"/>
    </location>
</feature>
<dbReference type="EMBL" id="KZ772693">
    <property type="protein sequence ID" value="PTQ44251.1"/>
    <property type="molecule type" value="Genomic_DNA"/>
</dbReference>
<feature type="region of interest" description="Disordered" evidence="6">
    <location>
        <begin position="1428"/>
        <end position="1504"/>
    </location>
</feature>
<dbReference type="PANTHER" id="PTHR46655:SF1">
    <property type="entry name" value="HISTONE-LYSINE N-METHYLTRANSFERASE ATXR3"/>
    <property type="match status" value="1"/>
</dbReference>
<dbReference type="Gene3D" id="2.170.270.10">
    <property type="entry name" value="SET domain"/>
    <property type="match status" value="1"/>
</dbReference>
<evidence type="ECO:0000256" key="2">
    <source>
        <dbReference type="ARBA" id="ARBA00022679"/>
    </source>
</evidence>
<evidence type="ECO:0000256" key="3">
    <source>
        <dbReference type="ARBA" id="ARBA00022691"/>
    </source>
</evidence>
<feature type="region of interest" description="Disordered" evidence="6">
    <location>
        <begin position="1926"/>
        <end position="2025"/>
    </location>
</feature>
<keyword evidence="3" id="KW-0949">S-adenosyl-L-methionine</keyword>
<feature type="compositionally biased region" description="Basic and acidic residues" evidence="6">
    <location>
        <begin position="411"/>
        <end position="423"/>
    </location>
</feature>
<sequence length="3038" mass="338849">MERGWNDTTCSGPERPRLGQQPYDRGRVVPNDRRSCFQCGQEGHISRNCPVDARNYESRYMDRPGGFFSRWPPEHWQPSRPPTSFHKESGNFRADHNRENNGHGRRVPFDDQAEYYFRPRDVGDRTRENESSRGLDTGVSSHSSFRERDSKSSRNGVRKPQDMPHQTTLGHRRDEHKEKEGLKDEGKGGKSQRVDAHLEVKVCSSTNGVVTSEGNVESQRGGQVSKSSAKVSHSELEVVRKDSVPVLEEGARTSTKEVDHQKLSSGSDIHGAVSDKDRNRRCENGGKRVQKLPKEDAGRTSDTSCSRSHPKLPLSVLCSKAIENGPEGISERKASTDFPVLISAPEIELAVPVCSVSGDKKTVKDEASADKQDTNASSASLPQDLKEVEKTKMFETQNSGKGETDSIVDCSKAKQSEKARDVVVEDSVLADAKRSTITGEAQNKPGKGKRTSRWDTPRVLPRAESTADAPPSSEKTQSGDAHKEEKNVASSKEIVPEPLQLADKLHQREVVEDEKLTVSNKDRSTEVVVQNCESKRDSAKEEKVGTSTKDLTVGGSQSDEHKLPLCRGIPEQDNKRRPDCDISHTVSRVPGNDDSDVEKDPLVAQPESGPSSWNKRRHLRERNHERDWVERESGYDGRGRELDSDRLGVGVERCAEKDNMRRQSEHGSLSPMRRRIGSRETDSTHDAHTGYRSREVSVDRSSDRNGYSTYMERLGQKPGSKTLDGGLKPEYRRRFETIDGRYGFGSSLSSECRNGEDGLERRMLGTDLKHSRVQESQPVRSQIRPPYANLIGAPYTLVVNARCELQKSLSPMAISPPPCTAEAVHQHPFLSNEGEETICSTSESLSRGWLYNDRHGDLQGPVELGQLRELLDNGLLQSDHLVRREGTNEWVTLEHAGSPPSNWLPSSPRNKQPSSLSSSGLSQASPLSCPPHSQDRLKDELVAVEYADHDICPPGTEVSNAASSLGGDFEDLHIDERVEKLMQGFTYVPGKEGEIVYEALSSAASRVREALGYETDNLNEESPRSHGGFANLGDQWKDGDFGSDVQGLEASGNDQHVSKADDKLEEKGMATVPDAAVEVVSVPKPPPPVLCRRNRLVEKKPELWTWPARGGDWKLYAYQVENPQPVVGEKAQVHSLVQKKVVLNGGHPFCDGKVRDPRDQRKRDPRKRELQNPAEESAKLNGVDWSKLEVPKFALKLGNTTDDPNVTQSQHLMTTPKGGHAATTSVQGSTPSAHLTQGRLSLGGPGTGSKAAKVSSTLALVPATGTKSGGPVIHPQAVSNSARIVHQSSKHELLIVKKNSIFNKHRSLPRAAGVGDGRLKPTSERILQQTGRPEAAVRDRPSEHQQGFDGEPSKVVPKKVFSRRDLPSRDTLKLHDGPWFYLDGMGREMGPFSHAEIQSLVSNQKLFEGSSVYRKDDDLWVPVSVPSIERPISSPADSGIPSESGQKCRLASLTKPPAAKHTSESSTIQTSLNDGSRYSPSEPLPPAVSVSENSDPKSRESCAPTNNVSKAVSFHDIHPQFLGFTRGKLHEYVMKSFKSASLPAALYEGLEKWFQAKEKEKISIAPLPALHGSPASSVPTPAAVKCRANDDAGGSSPRYERQSQNQSALTGRRSAHGTPSSSYDDVAKTVETEAWSRATSVGQNGKTGEELSPSKRKAWALEDSKQNRRSSQKRRLLDSEESDGDEKGGHSTRAIVGDLPHLIDDNPFRSPDMVPQDLVSGGQEKGWATLKFGTLRMIFRHLRGDVKALTNASAACKSWMAAGKVCKTELKSVDLSSVRGQRLDALMEALPGFRAPKLKRLILKGCTNVKPESLAEVLRACPSISAVEIDSLVPFKELTHMFPKVRWVTEQFGVQSPRDHISRKRDEIHFKTKSLRVIGESKAGYLRDSVNRESDDFEMHLVSDSASKVRSPSGFACNVNTDLEATTNDSLQDSETTHSARTPNGAKHFKLNNGSKKFDSSNGYAKTSKRENGDSMSHLPHVKRKTLTTSSHRKHEQAIYRRGKPLSGSQRGISDKGSASSVKGEFPSKGYGMLSMLEGEKSLEKEIGLLLREMMEADTSRVFQPASIATEVKGDSSKSGKTIDLWMMEKKHRNGAYSSGKNGFDAFRDDVKLLIRNGFRFSRNPHDNPVLQATKRIFKVTHSYFEAKDNQSAGRSSVEIQMQSKSFGARPFGKVEKGRSKAPTMSQHRPGKKRKVWEDDGVQKGKIGSAKKGRQGDWSDVDSDSDSERETRRFSKSKKERSWDSDEGDSSEDEEDGFMEGDEEETETEPSDSDIPSESEGEDGDFEADNYDTDDDMEFGYLDWGARMTKAAMVPPVTRKYVVIEEYRIVADEDRVLKKMQVELPKDFASLTALEKAGDHYSHLDIPEIKEYQPRKRLGEEVMEQEVYGIDPYTHNLLLDTMPVETTYFTEAQRQQFIEERLLLVLNKEGSKYTGTGKAPMEYPLERVVQRIASEAEICKDWALYDFADQLLVNMKARQRDKFVAYRKGLGVVCNKAQGLEKDEFVVEFFGEVYPPWRWYEKQDGIRSLQKKDKDPTPEFYNIYYERPKGDAAGYDLLVVDAMHKANFASRLCHSCRPNCEAKITAVNDTYIIGVYSLKPIKRGEELTFDYNSVTESKEEYNNAVCLCGSQGCRGSYLNLTGSGTFEEVIARDHGLLDRHRLLLNACSPAPITNEEIEEMRQAGLGSCVLSGLPTWAVKYAARLVHFMNFEKTHLPAELLKDFDLKRKQGVVEGSSEVDAEITTEGVYNQRLQNLTITLDKVRHILTELFDKPGLAPPPVRKLDLKEMVQWIWKKENSVVNELLQCLAPHLEREKMLQFKESVGRNSPNDSGNNLHLSLLWLRDALRRLPATCKARHDAAADLIHMYANTKHFFVLEDYAVVKSTPVLITPLDLGTKHSLTGNRRWSKVYSKEYVWGQLINWFKQKAADPGASLAKSSRGCLVLPDVSSCYARSIQHDFRLAYGPKHREKMIFYMEHKPEQKWPKSKIWSKFWSFKNERGLFGSPMLDSVLEGRPLRDEMMRWLKIREDTFVGPWDEQ</sequence>
<dbReference type="InterPro" id="IPR001878">
    <property type="entry name" value="Znf_CCHC"/>
</dbReference>
<feature type="compositionally biased region" description="Basic and acidic residues" evidence="6">
    <location>
        <begin position="1150"/>
        <end position="1170"/>
    </location>
</feature>
<dbReference type="Proteomes" id="UP000244005">
    <property type="component" value="Unassembled WGS sequence"/>
</dbReference>
<evidence type="ECO:0008006" key="12">
    <source>
        <dbReference type="Google" id="ProtNLM"/>
    </source>
</evidence>
<evidence type="ECO:0000313" key="10">
    <source>
        <dbReference type="EMBL" id="PTQ44251.1"/>
    </source>
</evidence>
<dbReference type="Pfam" id="PF25531">
    <property type="entry name" value="GYF_ATXR3"/>
    <property type="match status" value="1"/>
</dbReference>
<feature type="compositionally biased region" description="Polar residues" evidence="6">
    <location>
        <begin position="2007"/>
        <end position="2021"/>
    </location>
</feature>
<feature type="region of interest" description="Disordered" evidence="6">
    <location>
        <begin position="1198"/>
        <end position="1234"/>
    </location>
</feature>
<feature type="compositionally biased region" description="Basic and acidic residues" evidence="6">
    <location>
        <begin position="533"/>
        <end position="544"/>
    </location>
</feature>
<feature type="region of interest" description="Disordered" evidence="6">
    <location>
        <begin position="70"/>
        <end position="198"/>
    </location>
</feature>
<dbReference type="SUPFAM" id="SSF82199">
    <property type="entry name" value="SET domain"/>
    <property type="match status" value="1"/>
</dbReference>
<feature type="domain" description="Post-SET" evidence="9">
    <location>
        <begin position="2622"/>
        <end position="2638"/>
    </location>
</feature>
<dbReference type="Gramene" id="Mp2g06500.1">
    <property type="protein sequence ID" value="Mp2g06500.1.cds"/>
    <property type="gene ID" value="Mp2g06500"/>
</dbReference>
<dbReference type="SMART" id="SM00317">
    <property type="entry name" value="SET"/>
    <property type="match status" value="1"/>
</dbReference>
<dbReference type="GO" id="GO:0003676">
    <property type="term" value="F:nucleic acid binding"/>
    <property type="evidence" value="ECO:0007669"/>
    <property type="project" value="InterPro"/>
</dbReference>
<evidence type="ECO:0000259" key="8">
    <source>
        <dbReference type="PROSITE" id="PS50280"/>
    </source>
</evidence>
<feature type="compositionally biased region" description="Basic and acidic residues" evidence="6">
    <location>
        <begin position="384"/>
        <end position="393"/>
    </location>
</feature>
<feature type="compositionally biased region" description="Polar residues" evidence="6">
    <location>
        <begin position="1"/>
        <end position="11"/>
    </location>
</feature>
<dbReference type="InterPro" id="IPR046341">
    <property type="entry name" value="SET_dom_sf"/>
</dbReference>
<feature type="compositionally biased region" description="Basic and acidic residues" evidence="6">
    <location>
        <begin position="273"/>
        <end position="299"/>
    </location>
</feature>